<accession>A0A1I8NPI3</accession>
<dbReference type="PANTHER" id="PTHR28573:SF1">
    <property type="entry name" value="SPINDLE AND KINETOCHORE-ASSOCIATED PROTEIN 1"/>
    <property type="match status" value="1"/>
</dbReference>
<dbReference type="InterPro" id="IPR042031">
    <property type="entry name" value="SKA1_MBD_sf"/>
</dbReference>
<evidence type="ECO:0000256" key="3">
    <source>
        <dbReference type="ARBA" id="ARBA00047202"/>
    </source>
</evidence>
<evidence type="ECO:0000256" key="4">
    <source>
        <dbReference type="SAM" id="Coils"/>
    </source>
</evidence>
<dbReference type="GO" id="GO:0008017">
    <property type="term" value="F:microtubule binding"/>
    <property type="evidence" value="ECO:0007669"/>
    <property type="project" value="InterPro"/>
</dbReference>
<comment type="similarity">
    <text evidence="1">Belongs to the SKA1 family.</text>
</comment>
<dbReference type="GO" id="GO:0051301">
    <property type="term" value="P:cell division"/>
    <property type="evidence" value="ECO:0007669"/>
    <property type="project" value="InterPro"/>
</dbReference>
<protein>
    <recommendedName>
        <fullName evidence="2">SKA complex subunit 1</fullName>
    </recommendedName>
    <alternativeName>
        <fullName evidence="3">Spindle and kinetochore-associated protein 1</fullName>
    </alternativeName>
</protein>
<keyword evidence="4" id="KW-0175">Coiled coil</keyword>
<organism evidence="5 6">
    <name type="scientific">Stomoxys calcitrans</name>
    <name type="common">Stable fly</name>
    <name type="synonym">Conops calcitrans</name>
    <dbReference type="NCBI Taxonomy" id="35570"/>
    <lineage>
        <taxon>Eukaryota</taxon>
        <taxon>Metazoa</taxon>
        <taxon>Ecdysozoa</taxon>
        <taxon>Arthropoda</taxon>
        <taxon>Hexapoda</taxon>
        <taxon>Insecta</taxon>
        <taxon>Pterygota</taxon>
        <taxon>Neoptera</taxon>
        <taxon>Endopterygota</taxon>
        <taxon>Diptera</taxon>
        <taxon>Brachycera</taxon>
        <taxon>Muscomorpha</taxon>
        <taxon>Muscoidea</taxon>
        <taxon>Muscidae</taxon>
        <taxon>Stomoxys</taxon>
    </lineage>
</organism>
<dbReference type="EnsemblMetazoa" id="SCAU000904-RA">
    <property type="protein sequence ID" value="SCAU000904-PA"/>
    <property type="gene ID" value="SCAU000904"/>
</dbReference>
<reference evidence="6" key="1">
    <citation type="submission" date="2015-05" db="EMBL/GenBank/DDBJ databases">
        <authorList>
            <person name="Wilson R.K."/>
            <person name="Warren W.C."/>
            <person name="Olafson P."/>
        </authorList>
    </citation>
    <scope>NUCLEOTIDE SEQUENCE [LARGE SCALE GENOMIC DNA]</scope>
    <source>
        <strain evidence="6">USDA</strain>
    </source>
</reference>
<dbReference type="GO" id="GO:0072686">
    <property type="term" value="C:mitotic spindle"/>
    <property type="evidence" value="ECO:0007669"/>
    <property type="project" value="TreeGrafter"/>
</dbReference>
<dbReference type="PANTHER" id="PTHR28573">
    <property type="entry name" value="SPINDLE AND KINETOCHORE-ASSOCIATED PROTEIN 1"/>
    <property type="match status" value="1"/>
</dbReference>
<dbReference type="EnsemblMetazoa" id="SCAU000904-RB">
    <property type="protein sequence ID" value="SCAU000904-PB"/>
    <property type="gene ID" value="SCAU000904"/>
</dbReference>
<evidence type="ECO:0000313" key="5">
    <source>
        <dbReference type="EnsemblMetazoa" id="SCAU000904-PA"/>
    </source>
</evidence>
<reference evidence="5" key="2">
    <citation type="submission" date="2020-05" db="UniProtKB">
        <authorList>
            <consortium name="EnsemblMetazoa"/>
        </authorList>
    </citation>
    <scope>IDENTIFICATION</scope>
    <source>
        <strain evidence="5">USDA</strain>
    </source>
</reference>
<keyword evidence="6" id="KW-1185">Reference proteome</keyword>
<evidence type="ECO:0000313" key="6">
    <source>
        <dbReference type="Proteomes" id="UP000095300"/>
    </source>
</evidence>
<name>A0A1I8NPI3_STOCA</name>
<proteinExistence type="inferred from homology"/>
<dbReference type="GO" id="GO:0005876">
    <property type="term" value="C:spindle microtubule"/>
    <property type="evidence" value="ECO:0007669"/>
    <property type="project" value="TreeGrafter"/>
</dbReference>
<dbReference type="Pfam" id="PF07160">
    <property type="entry name" value="SKA1"/>
    <property type="match status" value="1"/>
</dbReference>
<sequence>MEDIGDFFNINERKIARLNDFIALSLRRKNISKELQGLADQATVIRDQLVVAHESMLTEMNKLEDDFTMVMSEMRKKQILIMQFIIEEKERKIKEAEEEDKKVQLLLSCGKSKGATGSAIKKSASKSAVKLLGSNLARLNLNHHGSITPKIKIKDYKQSPLVQKKISPIPIQFEEFDVQIAQKDFDKIPKYMCGRETLDQLNSFLETVIIPCFNEKYKLIHKQRQGLRSNDLELWKMFNEQSHYLPGKHFITLGDITRVLNKMLDKKTQNRLTMLRHVGILQEQRIKQTVCYVWSYNG</sequence>
<dbReference type="KEGG" id="scac:106088080"/>
<dbReference type="AlphaFoldDB" id="A0A1I8NPI3"/>
<dbReference type="VEuPathDB" id="VectorBase:SCAU000904"/>
<dbReference type="GO" id="GO:0007059">
    <property type="term" value="P:chromosome segregation"/>
    <property type="evidence" value="ECO:0007669"/>
    <property type="project" value="InterPro"/>
</dbReference>
<dbReference type="InterPro" id="IPR009829">
    <property type="entry name" value="SKA1"/>
</dbReference>
<dbReference type="OrthoDB" id="5962at2759"/>
<dbReference type="Gene3D" id="1.10.10.1890">
    <property type="entry name" value="Ska1 microtubule binding domain-like"/>
    <property type="match status" value="1"/>
</dbReference>
<feature type="coiled-coil region" evidence="4">
    <location>
        <begin position="79"/>
        <end position="106"/>
    </location>
</feature>
<dbReference type="STRING" id="35570.A0A1I8NPI3"/>
<evidence type="ECO:0000256" key="1">
    <source>
        <dbReference type="ARBA" id="ARBA00006836"/>
    </source>
</evidence>
<evidence type="ECO:0000256" key="2">
    <source>
        <dbReference type="ARBA" id="ARBA00047182"/>
    </source>
</evidence>
<gene>
    <name evidence="5" type="primary">106088080</name>
</gene>
<dbReference type="GO" id="GO:0031110">
    <property type="term" value="P:regulation of microtubule polymerization or depolymerization"/>
    <property type="evidence" value="ECO:0007669"/>
    <property type="project" value="TreeGrafter"/>
</dbReference>
<dbReference type="Proteomes" id="UP000095300">
    <property type="component" value="Unassembled WGS sequence"/>
</dbReference>
<dbReference type="GO" id="GO:0000940">
    <property type="term" value="C:outer kinetochore"/>
    <property type="evidence" value="ECO:0007669"/>
    <property type="project" value="TreeGrafter"/>
</dbReference>
<dbReference type="GO" id="GO:0000278">
    <property type="term" value="P:mitotic cell cycle"/>
    <property type="evidence" value="ECO:0007669"/>
    <property type="project" value="TreeGrafter"/>
</dbReference>